<dbReference type="EMBL" id="KL584979">
    <property type="protein sequence ID" value="KEQ86100.1"/>
    <property type="molecule type" value="Genomic_DNA"/>
</dbReference>
<name>A0A074XKR8_AURPU</name>
<dbReference type="GO" id="GO:0006629">
    <property type="term" value="P:lipid metabolic process"/>
    <property type="evidence" value="ECO:0007669"/>
    <property type="project" value="InterPro"/>
</dbReference>
<dbReference type="PANTHER" id="PTHR13593:SF80">
    <property type="entry name" value="PLC-LIKE PHOSPHODIESTERASE"/>
    <property type="match status" value="1"/>
</dbReference>
<dbReference type="GO" id="GO:0008081">
    <property type="term" value="F:phosphoric diester hydrolase activity"/>
    <property type="evidence" value="ECO:0007669"/>
    <property type="project" value="InterPro"/>
</dbReference>
<dbReference type="SUPFAM" id="SSF51695">
    <property type="entry name" value="PLC-like phosphodiesterases"/>
    <property type="match status" value="1"/>
</dbReference>
<dbReference type="RefSeq" id="XP_029762287.1">
    <property type="nucleotide sequence ID" value="XM_029899245.1"/>
</dbReference>
<keyword evidence="1" id="KW-0732">Signal</keyword>
<dbReference type="PANTHER" id="PTHR13593">
    <property type="match status" value="1"/>
</dbReference>
<dbReference type="Gene3D" id="3.20.20.190">
    <property type="entry name" value="Phosphatidylinositol (PI) phosphodiesterase"/>
    <property type="match status" value="1"/>
</dbReference>
<proteinExistence type="predicted"/>
<dbReference type="STRING" id="1043002.A0A074XKR8"/>
<dbReference type="Proteomes" id="UP000030706">
    <property type="component" value="Unassembled WGS sequence"/>
</dbReference>
<feature type="chain" id="PRO_5001702447" description="PLC-like phosphodiesterase" evidence="1">
    <location>
        <begin position="24"/>
        <end position="361"/>
    </location>
</feature>
<evidence type="ECO:0000313" key="2">
    <source>
        <dbReference type="EMBL" id="KEQ86100.1"/>
    </source>
</evidence>
<dbReference type="OrthoDB" id="7984201at2759"/>
<sequence>MMSNTNILTSLFLLPSLAQVAFSAVTKRATACNNSPDLCSKTYNNITHLGSHNAPFLRDASTGNSASGNQFYNTTVQLSAGVRLLSGQVHNNNGSLHMCHSSCTLLDAGLLSDWLSEIKTWMDGNPNEVVTVLLVNSDDASASDLGSAYTTAGIASYAYTPTSTTAPSEWPTLQTLINDGTRLLNFVASLDDNTAAPYLMDEFTYIFENNYDNTSPSNFSCAANRPSTVTTSSALQQNLMPFMNHFLYETSSLFGTTIESPDLGNITTTNAASGGTGNLGTSAAECTTTYGQAPTFILVDFFNVGPAIAVVDTLNSVTSPVGRTNVSTAASAPAASSGSTRSEVSTFSLVAALIVAFVLIA</sequence>
<dbReference type="AlphaFoldDB" id="A0A074XKR8"/>
<accession>A0A074XKR8</accession>
<reference evidence="2 3" key="1">
    <citation type="journal article" date="2014" name="BMC Genomics">
        <title>Genome sequencing of four Aureobasidium pullulans varieties: biotechnological potential, stress tolerance, and description of new species.</title>
        <authorList>
            <person name="Gostin Ar C."/>
            <person name="Ohm R.A."/>
            <person name="Kogej T."/>
            <person name="Sonjak S."/>
            <person name="Turk M."/>
            <person name="Zajc J."/>
            <person name="Zalar P."/>
            <person name="Grube M."/>
            <person name="Sun H."/>
            <person name="Han J."/>
            <person name="Sharma A."/>
            <person name="Chiniquy J."/>
            <person name="Ngan C.Y."/>
            <person name="Lipzen A."/>
            <person name="Barry K."/>
            <person name="Grigoriev I.V."/>
            <person name="Gunde-Cimerman N."/>
        </authorList>
    </citation>
    <scope>NUCLEOTIDE SEQUENCE [LARGE SCALE GENOMIC DNA]</scope>
    <source>
        <strain evidence="2 3">EXF-150</strain>
    </source>
</reference>
<dbReference type="GeneID" id="40741551"/>
<protein>
    <recommendedName>
        <fullName evidence="4">PLC-like phosphodiesterase</fullName>
    </recommendedName>
</protein>
<dbReference type="InterPro" id="IPR017946">
    <property type="entry name" value="PLC-like_Pdiesterase_TIM-brl"/>
</dbReference>
<dbReference type="InterPro" id="IPR051057">
    <property type="entry name" value="PI-PLC_domain"/>
</dbReference>
<evidence type="ECO:0000313" key="3">
    <source>
        <dbReference type="Proteomes" id="UP000030706"/>
    </source>
</evidence>
<dbReference type="HOGENOM" id="CLU_037358_1_0_1"/>
<evidence type="ECO:0008006" key="4">
    <source>
        <dbReference type="Google" id="ProtNLM"/>
    </source>
</evidence>
<gene>
    <name evidence="2" type="ORF">M438DRAFT_190614</name>
</gene>
<dbReference type="Pfam" id="PF26146">
    <property type="entry name" value="PI-PLC_X"/>
    <property type="match status" value="1"/>
</dbReference>
<feature type="signal peptide" evidence="1">
    <location>
        <begin position="1"/>
        <end position="23"/>
    </location>
</feature>
<organism evidence="2 3">
    <name type="scientific">Aureobasidium pullulans EXF-150</name>
    <dbReference type="NCBI Taxonomy" id="1043002"/>
    <lineage>
        <taxon>Eukaryota</taxon>
        <taxon>Fungi</taxon>
        <taxon>Dikarya</taxon>
        <taxon>Ascomycota</taxon>
        <taxon>Pezizomycotina</taxon>
        <taxon>Dothideomycetes</taxon>
        <taxon>Dothideomycetidae</taxon>
        <taxon>Dothideales</taxon>
        <taxon>Saccotheciaceae</taxon>
        <taxon>Aureobasidium</taxon>
    </lineage>
</organism>
<evidence type="ECO:0000256" key="1">
    <source>
        <dbReference type="SAM" id="SignalP"/>
    </source>
</evidence>
<keyword evidence="3" id="KW-1185">Reference proteome</keyword>